<keyword evidence="2" id="KW-1185">Reference proteome</keyword>
<proteinExistence type="predicted"/>
<gene>
    <name evidence="1" type="ORF">LOK49_LG05G00232</name>
</gene>
<organism evidence="1 2">
    <name type="scientific">Camellia lanceoleosa</name>
    <dbReference type="NCBI Taxonomy" id="1840588"/>
    <lineage>
        <taxon>Eukaryota</taxon>
        <taxon>Viridiplantae</taxon>
        <taxon>Streptophyta</taxon>
        <taxon>Embryophyta</taxon>
        <taxon>Tracheophyta</taxon>
        <taxon>Spermatophyta</taxon>
        <taxon>Magnoliopsida</taxon>
        <taxon>eudicotyledons</taxon>
        <taxon>Gunneridae</taxon>
        <taxon>Pentapetalae</taxon>
        <taxon>asterids</taxon>
        <taxon>Ericales</taxon>
        <taxon>Theaceae</taxon>
        <taxon>Camellia</taxon>
    </lineage>
</organism>
<name>A0ACC0HIG8_9ERIC</name>
<evidence type="ECO:0000313" key="1">
    <source>
        <dbReference type="EMBL" id="KAI8013090.1"/>
    </source>
</evidence>
<accession>A0ACC0HIG8</accession>
<dbReference type="Proteomes" id="UP001060215">
    <property type="component" value="Chromosome 4"/>
</dbReference>
<evidence type="ECO:0000313" key="2">
    <source>
        <dbReference type="Proteomes" id="UP001060215"/>
    </source>
</evidence>
<protein>
    <submittedName>
        <fullName evidence="1">Uncharacterized protein</fullName>
    </submittedName>
</protein>
<sequence length="112" mass="11878">MKGLRVLGYSCGSNVVRRGSKRDTGDMYDINSCTFLSSGLPLIGRSFKGSAGNKFRLASKKMAALTVAFFAPSISYRAGRDSFSSLSSSLLAFSSSCLVLASPFGLAFLALR</sequence>
<reference evidence="1 2" key="1">
    <citation type="journal article" date="2022" name="Plant J.">
        <title>Chromosome-level genome of Camellia lanceoleosa provides a valuable resource for understanding genome evolution and self-incompatibility.</title>
        <authorList>
            <person name="Gong W."/>
            <person name="Xiao S."/>
            <person name="Wang L."/>
            <person name="Liao Z."/>
            <person name="Chang Y."/>
            <person name="Mo W."/>
            <person name="Hu G."/>
            <person name="Li W."/>
            <person name="Zhao G."/>
            <person name="Zhu H."/>
            <person name="Hu X."/>
            <person name="Ji K."/>
            <person name="Xiang X."/>
            <person name="Song Q."/>
            <person name="Yuan D."/>
            <person name="Jin S."/>
            <person name="Zhang L."/>
        </authorList>
    </citation>
    <scope>NUCLEOTIDE SEQUENCE [LARGE SCALE GENOMIC DNA]</scope>
    <source>
        <strain evidence="1">SQ_2022a</strain>
    </source>
</reference>
<comment type="caution">
    <text evidence="1">The sequence shown here is derived from an EMBL/GenBank/DDBJ whole genome shotgun (WGS) entry which is preliminary data.</text>
</comment>
<dbReference type="EMBL" id="CM045761">
    <property type="protein sequence ID" value="KAI8013090.1"/>
    <property type="molecule type" value="Genomic_DNA"/>
</dbReference>